<evidence type="ECO:0000256" key="8">
    <source>
        <dbReference type="PIRSR" id="PIRSR602401-1"/>
    </source>
</evidence>
<reference evidence="10 11" key="1">
    <citation type="journal article" date="2016" name="Mol. Biol. Evol.">
        <title>Comparative Genomics of Early-Diverging Mushroom-Forming Fungi Provides Insights into the Origins of Lignocellulose Decay Capabilities.</title>
        <authorList>
            <person name="Nagy L.G."/>
            <person name="Riley R."/>
            <person name="Tritt A."/>
            <person name="Adam C."/>
            <person name="Daum C."/>
            <person name="Floudas D."/>
            <person name="Sun H."/>
            <person name="Yadav J.S."/>
            <person name="Pangilinan J."/>
            <person name="Larsson K.H."/>
            <person name="Matsuura K."/>
            <person name="Barry K."/>
            <person name="Labutti K."/>
            <person name="Kuo R."/>
            <person name="Ohm R.A."/>
            <person name="Bhattacharya S.S."/>
            <person name="Shirouzu T."/>
            <person name="Yoshinaga Y."/>
            <person name="Martin F.M."/>
            <person name="Grigoriev I.V."/>
            <person name="Hibbett D.S."/>
        </authorList>
    </citation>
    <scope>NUCLEOTIDE SEQUENCE [LARGE SCALE GENOMIC DNA]</scope>
    <source>
        <strain evidence="10 11">CBS 109695</strain>
    </source>
</reference>
<evidence type="ECO:0000256" key="6">
    <source>
        <dbReference type="ARBA" id="ARBA00023004"/>
    </source>
</evidence>
<keyword evidence="4 8" id="KW-0479">Metal-binding</keyword>
<dbReference type="PANTHER" id="PTHR24305:SF187">
    <property type="entry name" value="P450, PUTATIVE (EUROFUNG)-RELATED"/>
    <property type="match status" value="1"/>
</dbReference>
<dbReference type="InterPro" id="IPR002401">
    <property type="entry name" value="Cyt_P450_E_grp-I"/>
</dbReference>
<feature type="binding site" description="axial binding residue" evidence="8">
    <location>
        <position position="471"/>
    </location>
    <ligand>
        <name>heme</name>
        <dbReference type="ChEBI" id="CHEBI:30413"/>
    </ligand>
    <ligandPart>
        <name>Fe</name>
        <dbReference type="ChEBI" id="CHEBI:18248"/>
    </ligandPart>
</feature>
<dbReference type="InterPro" id="IPR050121">
    <property type="entry name" value="Cytochrome_P450_monoxygenase"/>
</dbReference>
<name>A0A166IWB7_9AGAM</name>
<keyword evidence="9" id="KW-0812">Transmembrane</keyword>
<keyword evidence="9" id="KW-1133">Transmembrane helix</keyword>
<keyword evidence="8" id="KW-0349">Heme</keyword>
<keyword evidence="7" id="KW-0503">Monooxygenase</keyword>
<evidence type="ECO:0000256" key="7">
    <source>
        <dbReference type="ARBA" id="ARBA00023033"/>
    </source>
</evidence>
<dbReference type="PANTHER" id="PTHR24305">
    <property type="entry name" value="CYTOCHROME P450"/>
    <property type="match status" value="1"/>
</dbReference>
<proteinExistence type="inferred from homology"/>
<keyword evidence="5" id="KW-0560">Oxidoreductase</keyword>
<evidence type="ECO:0000256" key="5">
    <source>
        <dbReference type="ARBA" id="ARBA00023002"/>
    </source>
</evidence>
<dbReference type="PRINTS" id="PR00463">
    <property type="entry name" value="EP450I"/>
</dbReference>
<dbReference type="GO" id="GO:0016705">
    <property type="term" value="F:oxidoreductase activity, acting on paired donors, with incorporation or reduction of molecular oxygen"/>
    <property type="evidence" value="ECO:0007669"/>
    <property type="project" value="InterPro"/>
</dbReference>
<sequence>AYSVFQRWEPQKPLYLVLLLLGIPALMASTVASDFTSISIAVVSTFFVYFGSIMLLAAGYRLSVLHPLANYPGPISNRLSSFWIVWVSSRGKKHRYYQELHGIYGDFVRTGPNELSVCDAQAIQDVLGAPGLPKGPAWDNRHPAGEVVPLLELRDTTEHAQRRKPWARALNSSGLKTFEPVVVDRVRELVKHLTLASEATDEVNFAMWMKAFSHSLTVPCRFDTDFEFMKRGGDTESIWPIFEDGMKAISVASYVSWLLPTVHAVMPMDHLIQRGVQITKKWVGERGQRGSSIKDLFYHLINEDGLESERPPLEAVAAEGILAVIAGSDTTATALTALFYYLLKNAEKLSKLRAEVDSHFARDEEPVDFGTLAGMEYLNACINEALRLYPAVMSGSQRQVPRGSGGKMIGSRFVPEGTSILIHTFSIHRDPRNFSHPDSFLPERWLVDGRPSDMKHNPEAFIPFSFGPQNCVGKNLAMMELRAVVASIVQRLNVSATAGSGLEQWEGDVKDWFITLLPPLHVRLQVR</sequence>
<comment type="similarity">
    <text evidence="3">Belongs to the cytochrome P450 family.</text>
</comment>
<feature type="transmembrane region" description="Helical" evidence="9">
    <location>
        <begin position="14"/>
        <end position="32"/>
    </location>
</feature>
<dbReference type="Pfam" id="PF00067">
    <property type="entry name" value="p450"/>
    <property type="match status" value="1"/>
</dbReference>
<dbReference type="SUPFAM" id="SSF48264">
    <property type="entry name" value="Cytochrome P450"/>
    <property type="match status" value="1"/>
</dbReference>
<dbReference type="AlphaFoldDB" id="A0A166IWB7"/>
<dbReference type="GO" id="GO:0004497">
    <property type="term" value="F:monooxygenase activity"/>
    <property type="evidence" value="ECO:0007669"/>
    <property type="project" value="UniProtKB-KW"/>
</dbReference>
<feature type="non-terminal residue" evidence="10">
    <location>
        <position position="1"/>
    </location>
</feature>
<keyword evidence="6 8" id="KW-0408">Iron</keyword>
<evidence type="ECO:0000256" key="4">
    <source>
        <dbReference type="ARBA" id="ARBA00022723"/>
    </source>
</evidence>
<dbReference type="InterPro" id="IPR036396">
    <property type="entry name" value="Cyt_P450_sf"/>
</dbReference>
<evidence type="ECO:0000256" key="9">
    <source>
        <dbReference type="SAM" id="Phobius"/>
    </source>
</evidence>
<dbReference type="EMBL" id="KV417556">
    <property type="protein sequence ID" value="KZP20241.1"/>
    <property type="molecule type" value="Genomic_DNA"/>
</dbReference>
<feature type="transmembrane region" description="Helical" evidence="9">
    <location>
        <begin position="38"/>
        <end position="58"/>
    </location>
</feature>
<dbReference type="PRINTS" id="PR00385">
    <property type="entry name" value="P450"/>
</dbReference>
<comment type="pathway">
    <text evidence="2">Secondary metabolite biosynthesis.</text>
</comment>
<organism evidence="10 11">
    <name type="scientific">Athelia psychrophila</name>
    <dbReference type="NCBI Taxonomy" id="1759441"/>
    <lineage>
        <taxon>Eukaryota</taxon>
        <taxon>Fungi</taxon>
        <taxon>Dikarya</taxon>
        <taxon>Basidiomycota</taxon>
        <taxon>Agaricomycotina</taxon>
        <taxon>Agaricomycetes</taxon>
        <taxon>Agaricomycetidae</taxon>
        <taxon>Atheliales</taxon>
        <taxon>Atheliaceae</taxon>
        <taxon>Athelia</taxon>
    </lineage>
</organism>
<dbReference type="STRING" id="436010.A0A166IWB7"/>
<dbReference type="GO" id="GO:0020037">
    <property type="term" value="F:heme binding"/>
    <property type="evidence" value="ECO:0007669"/>
    <property type="project" value="InterPro"/>
</dbReference>
<evidence type="ECO:0000313" key="10">
    <source>
        <dbReference type="EMBL" id="KZP20241.1"/>
    </source>
</evidence>
<dbReference type="InterPro" id="IPR001128">
    <property type="entry name" value="Cyt_P450"/>
</dbReference>
<comment type="cofactor">
    <cofactor evidence="1 8">
        <name>heme</name>
        <dbReference type="ChEBI" id="CHEBI:30413"/>
    </cofactor>
</comment>
<evidence type="ECO:0000256" key="2">
    <source>
        <dbReference type="ARBA" id="ARBA00005179"/>
    </source>
</evidence>
<gene>
    <name evidence="10" type="ORF">FIBSPDRAFT_742439</name>
</gene>
<dbReference type="GO" id="GO:0005506">
    <property type="term" value="F:iron ion binding"/>
    <property type="evidence" value="ECO:0007669"/>
    <property type="project" value="InterPro"/>
</dbReference>
<protein>
    <submittedName>
        <fullName evidence="10">Cytochrome P450</fullName>
    </submittedName>
</protein>
<keyword evidence="9" id="KW-0472">Membrane</keyword>
<dbReference type="CDD" id="cd11061">
    <property type="entry name" value="CYP67-like"/>
    <property type="match status" value="1"/>
</dbReference>
<dbReference type="Proteomes" id="UP000076532">
    <property type="component" value="Unassembled WGS sequence"/>
</dbReference>
<dbReference type="Gene3D" id="1.10.630.10">
    <property type="entry name" value="Cytochrome P450"/>
    <property type="match status" value="1"/>
</dbReference>
<dbReference type="OrthoDB" id="6692864at2759"/>
<accession>A0A166IWB7</accession>
<evidence type="ECO:0000256" key="3">
    <source>
        <dbReference type="ARBA" id="ARBA00010617"/>
    </source>
</evidence>
<evidence type="ECO:0000256" key="1">
    <source>
        <dbReference type="ARBA" id="ARBA00001971"/>
    </source>
</evidence>
<evidence type="ECO:0000313" key="11">
    <source>
        <dbReference type="Proteomes" id="UP000076532"/>
    </source>
</evidence>
<keyword evidence="11" id="KW-1185">Reference proteome</keyword>